<keyword evidence="1" id="KW-0677">Repeat</keyword>
<reference evidence="5" key="1">
    <citation type="submission" date="2019-09" db="EMBL/GenBank/DDBJ databases">
        <title>Draft genome information of white flower Hibiscus syriacus.</title>
        <authorList>
            <person name="Kim Y.-M."/>
        </authorList>
    </citation>
    <scope>NUCLEOTIDE SEQUENCE [LARGE SCALE GENOMIC DNA]</scope>
    <source>
        <strain evidence="5">YM2019G1</strain>
    </source>
</reference>
<feature type="domain" description="K Homology" evidence="4">
    <location>
        <begin position="44"/>
        <end position="121"/>
    </location>
</feature>
<keyword evidence="6" id="KW-1185">Reference proteome</keyword>
<evidence type="ECO:0000256" key="1">
    <source>
        <dbReference type="ARBA" id="ARBA00022737"/>
    </source>
</evidence>
<evidence type="ECO:0000259" key="4">
    <source>
        <dbReference type="SMART" id="SM00322"/>
    </source>
</evidence>
<sequence length="183" mass="19461">MQGKEDGGDEANAANQNDEEKENDENNNSKVFGSVRSLKSVNGTSCVQKVLLLVLSGQVGCLFGIGGSVIKQMTAESGAQIQILPRDKLPACALASDELVQITGEFDAVRKAFQSVSQQLIENLPRDHDSFPLNTTGQSSQSFAPTPEVHRPPNHSLSSQGAPFAAGPRDVELHSLLPLIPGK</sequence>
<dbReference type="AlphaFoldDB" id="A0A6A3BNT0"/>
<dbReference type="SMART" id="SM00322">
    <property type="entry name" value="KH"/>
    <property type="match status" value="1"/>
</dbReference>
<dbReference type="CDD" id="cd22460">
    <property type="entry name" value="KH-I_PEPPER_rpt2_like"/>
    <property type="match status" value="1"/>
</dbReference>
<dbReference type="Pfam" id="PF00013">
    <property type="entry name" value="KH_1"/>
    <property type="match status" value="1"/>
</dbReference>
<evidence type="ECO:0000313" key="6">
    <source>
        <dbReference type="Proteomes" id="UP000436088"/>
    </source>
</evidence>
<dbReference type="PANTHER" id="PTHR10288">
    <property type="entry name" value="KH DOMAIN CONTAINING RNA BINDING PROTEIN"/>
    <property type="match status" value="1"/>
</dbReference>
<organism evidence="5 6">
    <name type="scientific">Hibiscus syriacus</name>
    <name type="common">Rose of Sharon</name>
    <dbReference type="NCBI Taxonomy" id="106335"/>
    <lineage>
        <taxon>Eukaryota</taxon>
        <taxon>Viridiplantae</taxon>
        <taxon>Streptophyta</taxon>
        <taxon>Embryophyta</taxon>
        <taxon>Tracheophyta</taxon>
        <taxon>Spermatophyta</taxon>
        <taxon>Magnoliopsida</taxon>
        <taxon>eudicotyledons</taxon>
        <taxon>Gunneridae</taxon>
        <taxon>Pentapetalae</taxon>
        <taxon>rosids</taxon>
        <taxon>malvids</taxon>
        <taxon>Malvales</taxon>
        <taxon>Malvaceae</taxon>
        <taxon>Malvoideae</taxon>
        <taxon>Hibiscus</taxon>
    </lineage>
</organism>
<dbReference type="InterPro" id="IPR004087">
    <property type="entry name" value="KH_dom"/>
</dbReference>
<gene>
    <name evidence="5" type="ORF">F3Y22_tig00109999pilonHSYRG00033</name>
</gene>
<dbReference type="Gene3D" id="3.30.1370.10">
    <property type="entry name" value="K Homology domain, type 1"/>
    <property type="match status" value="1"/>
</dbReference>
<evidence type="ECO:0000313" key="5">
    <source>
        <dbReference type="EMBL" id="KAE8718680.1"/>
    </source>
</evidence>
<dbReference type="InterPro" id="IPR004088">
    <property type="entry name" value="KH_dom_type_1"/>
</dbReference>
<protein>
    <submittedName>
        <fullName evidence="5">RNA-binding KH domain-containing protein, putative isoform 3</fullName>
    </submittedName>
</protein>
<evidence type="ECO:0000256" key="3">
    <source>
        <dbReference type="SAM" id="MobiDB-lite"/>
    </source>
</evidence>
<name>A0A6A3BNT0_HIBSY</name>
<evidence type="ECO:0000256" key="2">
    <source>
        <dbReference type="PROSITE-ProRule" id="PRU00117"/>
    </source>
</evidence>
<dbReference type="Proteomes" id="UP000436088">
    <property type="component" value="Unassembled WGS sequence"/>
</dbReference>
<dbReference type="InterPro" id="IPR036612">
    <property type="entry name" value="KH_dom_type_1_sf"/>
</dbReference>
<feature type="compositionally biased region" description="Polar residues" evidence="3">
    <location>
        <begin position="132"/>
        <end position="144"/>
    </location>
</feature>
<dbReference type="PROSITE" id="PS50084">
    <property type="entry name" value="KH_TYPE_1"/>
    <property type="match status" value="1"/>
</dbReference>
<feature type="region of interest" description="Disordered" evidence="3">
    <location>
        <begin position="126"/>
        <end position="165"/>
    </location>
</feature>
<keyword evidence="2" id="KW-0694">RNA-binding</keyword>
<comment type="caution">
    <text evidence="5">The sequence shown here is derived from an EMBL/GenBank/DDBJ whole genome shotgun (WGS) entry which is preliminary data.</text>
</comment>
<dbReference type="SUPFAM" id="SSF54791">
    <property type="entry name" value="Eukaryotic type KH-domain (KH-domain type I)"/>
    <property type="match status" value="1"/>
</dbReference>
<dbReference type="GO" id="GO:0003723">
    <property type="term" value="F:RNA binding"/>
    <property type="evidence" value="ECO:0007669"/>
    <property type="project" value="UniProtKB-UniRule"/>
</dbReference>
<feature type="region of interest" description="Disordered" evidence="3">
    <location>
        <begin position="1"/>
        <end position="30"/>
    </location>
</feature>
<proteinExistence type="predicted"/>
<dbReference type="EMBL" id="VEPZ02000805">
    <property type="protein sequence ID" value="KAE8718680.1"/>
    <property type="molecule type" value="Genomic_DNA"/>
</dbReference>
<accession>A0A6A3BNT0</accession>